<dbReference type="InterPro" id="IPR029039">
    <property type="entry name" value="Flavoprotein-like_sf"/>
</dbReference>
<proteinExistence type="predicted"/>
<protein>
    <submittedName>
        <fullName evidence="4">NAD(P)H-dependent oxidoreductase</fullName>
    </submittedName>
</protein>
<dbReference type="PANTHER" id="PTHR30543:SF21">
    <property type="entry name" value="NAD(P)H-DEPENDENT FMN REDUCTASE LOT6"/>
    <property type="match status" value="1"/>
</dbReference>
<evidence type="ECO:0000313" key="5">
    <source>
        <dbReference type="Proteomes" id="UP000076857"/>
    </source>
</evidence>
<dbReference type="Proteomes" id="UP000076857">
    <property type="component" value="Chromosome"/>
</dbReference>
<dbReference type="GO" id="GO:0010181">
    <property type="term" value="F:FMN binding"/>
    <property type="evidence" value="ECO:0007669"/>
    <property type="project" value="TreeGrafter"/>
</dbReference>
<accession>A0AAP9MZR3</accession>
<dbReference type="Pfam" id="PF03358">
    <property type="entry name" value="FMN_red"/>
    <property type="match status" value="1"/>
</dbReference>
<reference evidence="4 5" key="2">
    <citation type="submission" date="2020-04" db="EMBL/GenBank/DDBJ databases">
        <title>Complete genome sequence of Pseudomonas putida strain JQ581.</title>
        <authorList>
            <person name="Mu Y."/>
        </authorList>
    </citation>
    <scope>NUCLEOTIDE SEQUENCE [LARGE SCALE GENOMIC DNA]</scope>
    <source>
        <strain evidence="4 5">JQ581</strain>
    </source>
</reference>
<dbReference type="PANTHER" id="PTHR30543">
    <property type="entry name" value="CHROMATE REDUCTASE"/>
    <property type="match status" value="1"/>
</dbReference>
<sequence>MTEANTLKPLKQGPLIVGIGGTTRSGSSTERALACALQHARQCGARTLMFGGAELAQLPAFNPEDNTRSAGQLALIEAVRQADGIILATPGYHGGVSGLVKNALDLLEDLRDDTRVYFDGRAVGCIVTAAGWQGCNTTLAALRSIVHAMRGWPTPLGVTLNTAGVKLFDASGSCTDERVTQALQLVAEQALAAPVRVVAAELENAW</sequence>
<dbReference type="InterPro" id="IPR050712">
    <property type="entry name" value="NAD(P)H-dep_reductase"/>
</dbReference>
<dbReference type="SUPFAM" id="SSF52218">
    <property type="entry name" value="Flavoproteins"/>
    <property type="match status" value="1"/>
</dbReference>
<name>A0AAP9MZR3_PSEPU</name>
<evidence type="ECO:0000259" key="3">
    <source>
        <dbReference type="Pfam" id="PF03358"/>
    </source>
</evidence>
<evidence type="ECO:0000313" key="4">
    <source>
        <dbReference type="EMBL" id="QJQ10745.1"/>
    </source>
</evidence>
<evidence type="ECO:0000256" key="2">
    <source>
        <dbReference type="ARBA" id="ARBA00022643"/>
    </source>
</evidence>
<dbReference type="GO" id="GO:0016655">
    <property type="term" value="F:oxidoreductase activity, acting on NAD(P)H, quinone or similar compound as acceptor"/>
    <property type="evidence" value="ECO:0007669"/>
    <property type="project" value="UniProtKB-ARBA"/>
</dbReference>
<feature type="domain" description="NADPH-dependent FMN reductase-like" evidence="3">
    <location>
        <begin position="16"/>
        <end position="156"/>
    </location>
</feature>
<organism evidence="4 5">
    <name type="scientific">Pseudomonas putida</name>
    <name type="common">Arthrobacter siderocapsulatus</name>
    <dbReference type="NCBI Taxonomy" id="303"/>
    <lineage>
        <taxon>Bacteria</taxon>
        <taxon>Pseudomonadati</taxon>
        <taxon>Pseudomonadota</taxon>
        <taxon>Gammaproteobacteria</taxon>
        <taxon>Pseudomonadales</taxon>
        <taxon>Pseudomonadaceae</taxon>
        <taxon>Pseudomonas</taxon>
    </lineage>
</organism>
<dbReference type="Gene3D" id="3.40.50.360">
    <property type="match status" value="1"/>
</dbReference>
<dbReference type="EMBL" id="CP050951">
    <property type="protein sequence ID" value="QJQ10745.1"/>
    <property type="molecule type" value="Genomic_DNA"/>
</dbReference>
<reference evidence="4 5" key="1">
    <citation type="submission" date="2016-04" db="EMBL/GenBank/DDBJ databases">
        <authorList>
            <person name="Qiu J."/>
        </authorList>
    </citation>
    <scope>NUCLEOTIDE SEQUENCE [LARGE SCALE GENOMIC DNA]</scope>
    <source>
        <strain evidence="4 5">JQ581</strain>
    </source>
</reference>
<dbReference type="InterPro" id="IPR005025">
    <property type="entry name" value="FMN_Rdtase-like_dom"/>
</dbReference>
<keyword evidence="2" id="KW-0285">Flavoprotein</keyword>
<keyword evidence="2" id="KW-0288">FMN</keyword>
<comment type="cofactor">
    <cofactor evidence="1">
        <name>FMN</name>
        <dbReference type="ChEBI" id="CHEBI:58210"/>
    </cofactor>
</comment>
<gene>
    <name evidence="4" type="ORF">A3L25_015460</name>
</gene>
<evidence type="ECO:0000256" key="1">
    <source>
        <dbReference type="ARBA" id="ARBA00001917"/>
    </source>
</evidence>
<dbReference type="RefSeq" id="WP_063424270.1">
    <property type="nucleotide sequence ID" value="NZ_CP050951.1"/>
</dbReference>
<dbReference type="AlphaFoldDB" id="A0AAP9MZR3"/>
<dbReference type="GO" id="GO:0005829">
    <property type="term" value="C:cytosol"/>
    <property type="evidence" value="ECO:0007669"/>
    <property type="project" value="TreeGrafter"/>
</dbReference>